<feature type="region of interest" description="Disordered" evidence="1">
    <location>
        <begin position="315"/>
        <end position="336"/>
    </location>
</feature>
<keyword evidence="3" id="KW-1185">Reference proteome</keyword>
<organism evidence="2 3">
    <name type="scientific">Planctomicrobium piriforme</name>
    <dbReference type="NCBI Taxonomy" id="1576369"/>
    <lineage>
        <taxon>Bacteria</taxon>
        <taxon>Pseudomonadati</taxon>
        <taxon>Planctomycetota</taxon>
        <taxon>Planctomycetia</taxon>
        <taxon>Planctomycetales</taxon>
        <taxon>Planctomycetaceae</taxon>
        <taxon>Planctomicrobium</taxon>
    </lineage>
</organism>
<proteinExistence type="predicted"/>
<dbReference type="Proteomes" id="UP000199518">
    <property type="component" value="Unassembled WGS sequence"/>
</dbReference>
<feature type="compositionally biased region" description="Polar residues" evidence="1">
    <location>
        <begin position="325"/>
        <end position="336"/>
    </location>
</feature>
<dbReference type="AlphaFoldDB" id="A0A1I3C1G1"/>
<dbReference type="EMBL" id="FOQD01000002">
    <property type="protein sequence ID" value="SFH68384.1"/>
    <property type="molecule type" value="Genomic_DNA"/>
</dbReference>
<evidence type="ECO:0000313" key="3">
    <source>
        <dbReference type="Proteomes" id="UP000199518"/>
    </source>
</evidence>
<gene>
    <name evidence="2" type="ORF">SAMN05421753_10244</name>
</gene>
<evidence type="ECO:0000256" key="1">
    <source>
        <dbReference type="SAM" id="MobiDB-lite"/>
    </source>
</evidence>
<accession>A0A1I3C1G1</accession>
<sequence>MFFRRHTDGARVSVPLENQFAGPFATPCWIIGGGPSLSKLAIDEILNSPAPRFAMNLAGAGLLRPHFWTSYDPTVRFQQSIYLDPSITKFVHEGRAMDLVPETTFKVCECPALYLIDREKQRGFQDFPGTGPSPITDWQDSLIQAIDIAYRLGFRDLYLAGCEMHVAPSRSLRRAAAERGVRFQPRMLLGEFARRCEQAGSSRAEIEARATEPQYHFDETKSFAAAIQTDFHYFRVCQYLRLARRSMALAGLRLFSVTPGSRLNDHFPSMTVSAACRRMTTQAGDPSTEQTRGRYSNPEERRLEHVGPMRDFRPHFWPAPKNPPHSATKSAPMNENQRLQQALAEVPEVVIDLNEEG</sequence>
<dbReference type="RefSeq" id="WP_092047750.1">
    <property type="nucleotide sequence ID" value="NZ_FOQD01000002.1"/>
</dbReference>
<reference evidence="3" key="1">
    <citation type="submission" date="2016-10" db="EMBL/GenBank/DDBJ databases">
        <authorList>
            <person name="Varghese N."/>
            <person name="Submissions S."/>
        </authorList>
    </citation>
    <scope>NUCLEOTIDE SEQUENCE [LARGE SCALE GENOMIC DNA]</scope>
    <source>
        <strain evidence="3">DSM 26348</strain>
    </source>
</reference>
<protein>
    <submittedName>
        <fullName evidence="2">Uncharacterized protein</fullName>
    </submittedName>
</protein>
<name>A0A1I3C1G1_9PLAN</name>
<dbReference type="STRING" id="1576369.SAMN05421753_10244"/>
<dbReference type="OrthoDB" id="210114at2"/>
<evidence type="ECO:0000313" key="2">
    <source>
        <dbReference type="EMBL" id="SFH68384.1"/>
    </source>
</evidence>